<evidence type="ECO:0000259" key="3">
    <source>
        <dbReference type="PROSITE" id="PS51756"/>
    </source>
</evidence>
<dbReference type="Pfam" id="PF04740">
    <property type="entry name" value="LXG"/>
    <property type="match status" value="1"/>
</dbReference>
<dbReference type="InterPro" id="IPR051768">
    <property type="entry name" value="Bact_secretion_toxin"/>
</dbReference>
<dbReference type="EMBL" id="CP125292">
    <property type="protein sequence ID" value="WHM21387.1"/>
    <property type="molecule type" value="Genomic_DNA"/>
</dbReference>
<evidence type="ECO:0000313" key="4">
    <source>
        <dbReference type="EMBL" id="WHM21387.1"/>
    </source>
</evidence>
<evidence type="ECO:0000256" key="1">
    <source>
        <dbReference type="ARBA" id="ARBA00034117"/>
    </source>
</evidence>
<dbReference type="PANTHER" id="PTHR34976">
    <property type="entry name" value="RIBONUCLEASE YQCG-RELATED"/>
    <property type="match status" value="1"/>
</dbReference>
<feature type="domain" description="LXG" evidence="3">
    <location>
        <begin position="1"/>
        <end position="235"/>
    </location>
</feature>
<proteinExistence type="inferred from homology"/>
<dbReference type="RefSeq" id="WP_041336409.1">
    <property type="nucleotide sequence ID" value="NZ_CP061870.1"/>
</dbReference>
<feature type="coiled-coil region" evidence="2">
    <location>
        <begin position="6"/>
        <end position="33"/>
    </location>
</feature>
<dbReference type="Pfam" id="PF14411">
    <property type="entry name" value="LHH"/>
    <property type="match status" value="1"/>
</dbReference>
<evidence type="ECO:0000313" key="5">
    <source>
        <dbReference type="Proteomes" id="UP001229422"/>
    </source>
</evidence>
<keyword evidence="2" id="KW-0175">Coiled coil</keyword>
<dbReference type="InterPro" id="IPR006829">
    <property type="entry name" value="LXG_dom"/>
</dbReference>
<comment type="similarity">
    <text evidence="1">In the N-terminal section; belongs to the LXG family.</text>
</comment>
<evidence type="ECO:0000256" key="2">
    <source>
        <dbReference type="SAM" id="Coils"/>
    </source>
</evidence>
<protein>
    <submittedName>
        <fullName evidence="4">LXG family T7SS effector ribonuclease toxin YobL</fullName>
    </submittedName>
</protein>
<reference evidence="4" key="1">
    <citation type="submission" date="2023-05" db="EMBL/GenBank/DDBJ databases">
        <title>Complete genome sequence of Bacillus subtilis SRCM117797 isolated from Soybean paste.</title>
        <authorList>
            <person name="Abraha H.B."/>
            <person name="Kim K.-P."/>
            <person name="Ryu M.-S."/>
            <person name="Jeong D.-Y."/>
        </authorList>
    </citation>
    <scope>NUCLEOTIDE SEQUENCE</scope>
    <source>
        <strain evidence="4">SRCM117797</strain>
    </source>
</reference>
<organism evidence="4 5">
    <name type="scientific">Bacillus subtilis</name>
    <dbReference type="NCBI Taxonomy" id="1423"/>
    <lineage>
        <taxon>Bacteria</taxon>
        <taxon>Bacillati</taxon>
        <taxon>Bacillota</taxon>
        <taxon>Bacilli</taxon>
        <taxon>Bacillales</taxon>
        <taxon>Bacillaceae</taxon>
        <taxon>Bacillus</taxon>
    </lineage>
</organism>
<dbReference type="InterPro" id="IPR026834">
    <property type="entry name" value="LHH"/>
</dbReference>
<name>A0AAQ3EMT5_BACIU</name>
<dbReference type="Proteomes" id="UP001229422">
    <property type="component" value="Chromosome"/>
</dbReference>
<accession>A0AAQ3EMT5</accession>
<dbReference type="AlphaFoldDB" id="A0AAQ3EMT5"/>
<dbReference type="PANTHER" id="PTHR34976:SF2">
    <property type="entry name" value="TYPE VII SECRETION SYSTEM PROTEIN ESSD"/>
    <property type="match status" value="1"/>
</dbReference>
<gene>
    <name evidence="4" type="primary">yobL</name>
    <name evidence="4" type="synonym">rttL</name>
    <name evidence="4" type="ORF">QL281_21860</name>
</gene>
<sequence length="600" mass="67606">MKVFEADSLLSEADKRTKEYKELRSQMVKLKKAFKAVADLDDSEFSGKGADNIKAFYHDHVGVTDQWIDLIDMKIAFLSSMSAKLEDAKMSDAYIEESFLEHELANAYTKSKSIMSEQKKAMKDILNDINDILPLEIFSTEDFKDKLSSADDKREKTIDKLNKLDEDLKTEYAETEPNEQFIQQDFKKLQESTGKGKNATPIHYNAKAYRESDIHKKKGDIEKHSEAYLSVKKEEAKDREIKELKKKLNDGVSDPVEYLEIAKKVGYENLEPAQVQLAVQIEQAKQLEGAGEITWDIVKGVGVGLYDVGKDTVTGIWDFITDPGETLSALGNAVIHPVKTYDTISAAIEESYQKDMVNGDAYSRSRWVTYAVGSVAVAVFGTKGAGAINKADAAGKVINKASQVGKKIKDVKIPDLLPYNPKYDFAMAGGVPYNVVDSQSLKNELLTNAKKIPDGTRKPFTGQKISPPWLNKEKYEAYEIKGKVKAKGKVKDVSRRVYTMKDIDINQKTEFGVTNLQLMKNGNAPYAKDGTQINLHHLIQEEPGPMLEIPNSLHTKYSDVIHKLKSDGESFRNDKALKAQYESFRKRYWKWRAKQFENGN</sequence>
<dbReference type="PROSITE" id="PS51756">
    <property type="entry name" value="LXG"/>
    <property type="match status" value="1"/>
</dbReference>